<dbReference type="Gene3D" id="3.40.190.170">
    <property type="entry name" value="Bacterial extracellular solute-binding protein, family 7"/>
    <property type="match status" value="1"/>
</dbReference>
<dbReference type="AlphaFoldDB" id="S3TPG2"/>
<dbReference type="EMBL" id="ATGK01000001">
    <property type="protein sequence ID" value="EPG42833.1"/>
    <property type="molecule type" value="Genomic_DNA"/>
</dbReference>
<comment type="caution">
    <text evidence="1">The sequence shown here is derived from an EMBL/GenBank/DDBJ whole genome shotgun (WGS) entry which is preliminary data.</text>
</comment>
<dbReference type="InterPro" id="IPR038404">
    <property type="entry name" value="TRAP_DctP_sf"/>
</dbReference>
<evidence type="ECO:0008006" key="3">
    <source>
        <dbReference type="Google" id="ProtNLM"/>
    </source>
</evidence>
<dbReference type="SUPFAM" id="SSF53850">
    <property type="entry name" value="Periplasmic binding protein-like II"/>
    <property type="match status" value="1"/>
</dbReference>
<dbReference type="Proteomes" id="UP000014559">
    <property type="component" value="Unassembled WGS sequence"/>
</dbReference>
<accession>S3TPG2</accession>
<dbReference type="HOGENOM" id="CLU_058180_0_0_6"/>
<organism evidence="1 2">
    <name type="scientific">Acinetobacter colistiniresistens</name>
    <dbReference type="NCBI Taxonomy" id="280145"/>
    <lineage>
        <taxon>Bacteria</taxon>
        <taxon>Pseudomonadati</taxon>
        <taxon>Pseudomonadota</taxon>
        <taxon>Gammaproteobacteria</taxon>
        <taxon>Moraxellales</taxon>
        <taxon>Moraxellaceae</taxon>
        <taxon>Acinetobacter</taxon>
    </lineage>
</organism>
<dbReference type="PATRIC" id="fig|1217696.3.peg.55"/>
<proteinExistence type="predicted"/>
<name>S3TPG2_9GAMM</name>
<gene>
    <name evidence="1" type="ORF">F907_00057</name>
</gene>
<evidence type="ECO:0000313" key="2">
    <source>
        <dbReference type="Proteomes" id="UP000014559"/>
    </source>
</evidence>
<dbReference type="Pfam" id="PF19582">
    <property type="entry name" value="AdeT1_2"/>
    <property type="match status" value="1"/>
</dbReference>
<evidence type="ECO:0000313" key="1">
    <source>
        <dbReference type="EMBL" id="EPG42833.1"/>
    </source>
</evidence>
<reference evidence="1 2" key="1">
    <citation type="submission" date="2013-06" db="EMBL/GenBank/DDBJ databases">
        <title>The Genome Sequence of Acinetobacter sp. NIPH 2036.</title>
        <authorList>
            <consortium name="The Broad Institute Genome Sequencing Platform"/>
            <consortium name="The Broad Institute Genome Sequencing Center for Infectious Disease"/>
            <person name="Cerqueira G."/>
            <person name="Feldgarden M."/>
            <person name="Courvalin P."/>
            <person name="Perichon B."/>
            <person name="Grillot-Courvalin C."/>
            <person name="Clermont D."/>
            <person name="Rocha E."/>
            <person name="Yoon E.-J."/>
            <person name="Nemec A."/>
            <person name="Young S.K."/>
            <person name="Zeng Q."/>
            <person name="Gargeya S."/>
            <person name="Fitzgerald M."/>
            <person name="Abouelleil A."/>
            <person name="Alvarado L."/>
            <person name="Berlin A.M."/>
            <person name="Chapman S.B."/>
            <person name="Dewar J."/>
            <person name="Goldberg J."/>
            <person name="Griggs A."/>
            <person name="Gujja S."/>
            <person name="Hansen M."/>
            <person name="Howarth C."/>
            <person name="Imamovic A."/>
            <person name="Larimer J."/>
            <person name="McCowan C."/>
            <person name="Murphy C."/>
            <person name="Pearson M."/>
            <person name="Priest M."/>
            <person name="Roberts A."/>
            <person name="Saif S."/>
            <person name="Shea T."/>
            <person name="Sykes S."/>
            <person name="Wortman J."/>
            <person name="Nusbaum C."/>
            <person name="Birren B."/>
        </authorList>
    </citation>
    <scope>NUCLEOTIDE SEQUENCE [LARGE SCALE GENOMIC DNA]</scope>
    <source>
        <strain evidence="1 2">NIPH 2036</strain>
    </source>
</reference>
<sequence>MIKREQRGLRMNKGVFALGAMLVLGTCTDVQAVNKICVFDLLGKSGEAYKAMEEWSLAAKAWHGDTLLISYQNEALAENDFEQGKCDGVYMTSMRARRYNKFAGSIDAIGAVPSYAIAQKAISFALDKRNQRRLISTVDQESYEVAGISQIGLAYIFVKDKKMNTIEQIKGKKFAVLGYDEAQKIVVKSLGGQAVLSDISDIAKKFNNGQADIMAAPAYAYKPLELYKGLGNEGAIITFPAVNMTMDLIIRSDKFSNAFGQNSRTWFLSRLNTNFNLIQRIEAELPAKYKINLSNEDKTRYQQILREARMGLTKRGIYDATMMSVLKRARCTVDRTNFECTLGGE</sequence>
<dbReference type="InterPro" id="IPR045758">
    <property type="entry name" value="AdeT1/2"/>
</dbReference>
<protein>
    <recommendedName>
        <fullName evidence="3">RND transporter</fullName>
    </recommendedName>
</protein>